<keyword evidence="2" id="KW-1185">Reference proteome</keyword>
<accession>A0ABP0B7Y1</accession>
<dbReference type="Proteomes" id="UP001642405">
    <property type="component" value="Unassembled WGS sequence"/>
</dbReference>
<protein>
    <submittedName>
        <fullName evidence="1">Uncharacterized protein</fullName>
    </submittedName>
</protein>
<gene>
    <name evidence="1" type="ORF">SCUCBS95973_002561</name>
</gene>
<evidence type="ECO:0000313" key="2">
    <source>
        <dbReference type="Proteomes" id="UP001642405"/>
    </source>
</evidence>
<proteinExistence type="predicted"/>
<dbReference type="EMBL" id="CAWUHB010000010">
    <property type="protein sequence ID" value="CAK7215683.1"/>
    <property type="molecule type" value="Genomic_DNA"/>
</dbReference>
<sequence>MAPLTANHAATAEGVHPHRTLLPHVMVYEAGGLYTATVVFVPGRQGLFSKEAVSETGDSIIGALQKLLERTEDEVKNHTY</sequence>
<reference evidence="1 2" key="1">
    <citation type="submission" date="2024-01" db="EMBL/GenBank/DDBJ databases">
        <authorList>
            <person name="Allen C."/>
            <person name="Tagirdzhanova G."/>
        </authorList>
    </citation>
    <scope>NUCLEOTIDE SEQUENCE [LARGE SCALE GENOMIC DNA]</scope>
</reference>
<name>A0ABP0B7Y1_9PEZI</name>
<organism evidence="1 2">
    <name type="scientific">Sporothrix curviconia</name>
    <dbReference type="NCBI Taxonomy" id="1260050"/>
    <lineage>
        <taxon>Eukaryota</taxon>
        <taxon>Fungi</taxon>
        <taxon>Dikarya</taxon>
        <taxon>Ascomycota</taxon>
        <taxon>Pezizomycotina</taxon>
        <taxon>Sordariomycetes</taxon>
        <taxon>Sordariomycetidae</taxon>
        <taxon>Ophiostomatales</taxon>
        <taxon>Ophiostomataceae</taxon>
        <taxon>Sporothrix</taxon>
    </lineage>
</organism>
<evidence type="ECO:0000313" key="1">
    <source>
        <dbReference type="EMBL" id="CAK7215683.1"/>
    </source>
</evidence>
<comment type="caution">
    <text evidence="1">The sequence shown here is derived from an EMBL/GenBank/DDBJ whole genome shotgun (WGS) entry which is preliminary data.</text>
</comment>